<dbReference type="Proteomes" id="UP000244441">
    <property type="component" value="Chromosome"/>
</dbReference>
<accession>A0A2S0VX10</accession>
<dbReference type="PANTHER" id="PTHR30097">
    <property type="entry name" value="CATION EFFLUX SYSTEM PROTEIN CUSB"/>
    <property type="match status" value="1"/>
</dbReference>
<reference evidence="6 7" key="1">
    <citation type="submission" date="2018-01" db="EMBL/GenBank/DDBJ databases">
        <title>Genome sequence of a Cantenovulum-like bacteria.</title>
        <authorList>
            <person name="Tan W.R."/>
            <person name="Lau N.-S."/>
            <person name="Go F."/>
            <person name="Amirul A.-A.A."/>
        </authorList>
    </citation>
    <scope>NUCLEOTIDE SEQUENCE [LARGE SCALE GENOMIC DNA]</scope>
    <source>
        <strain evidence="6 7">CCB-QB4</strain>
    </source>
</reference>
<proteinExistence type="predicted"/>
<evidence type="ECO:0000256" key="2">
    <source>
        <dbReference type="SAM" id="SignalP"/>
    </source>
</evidence>
<dbReference type="Pfam" id="PF19335">
    <property type="entry name" value="HMBD"/>
    <property type="match status" value="1"/>
</dbReference>
<dbReference type="GO" id="GO:0046914">
    <property type="term" value="F:transition metal ion binding"/>
    <property type="evidence" value="ECO:0007669"/>
    <property type="project" value="TreeGrafter"/>
</dbReference>
<organism evidence="6 7">
    <name type="scientific">Saccharobesus litoralis</name>
    <dbReference type="NCBI Taxonomy" id="2172099"/>
    <lineage>
        <taxon>Bacteria</taxon>
        <taxon>Pseudomonadati</taxon>
        <taxon>Pseudomonadota</taxon>
        <taxon>Gammaproteobacteria</taxon>
        <taxon>Alteromonadales</taxon>
        <taxon>Alteromonadaceae</taxon>
        <taxon>Saccharobesus</taxon>
    </lineage>
</organism>
<dbReference type="OrthoDB" id="9806939at2"/>
<dbReference type="InterPro" id="IPR058790">
    <property type="entry name" value="BSH_CusB"/>
</dbReference>
<name>A0A2S0VX10_9ALTE</name>
<evidence type="ECO:0000313" key="7">
    <source>
        <dbReference type="Proteomes" id="UP000244441"/>
    </source>
</evidence>
<dbReference type="InterPro" id="IPR045800">
    <property type="entry name" value="HMBD"/>
</dbReference>
<feature type="signal peptide" evidence="2">
    <location>
        <begin position="1"/>
        <end position="28"/>
    </location>
</feature>
<feature type="domain" description="CusB-like barrel-sandwich hybrid" evidence="4">
    <location>
        <begin position="134"/>
        <end position="256"/>
    </location>
</feature>
<evidence type="ECO:0000259" key="5">
    <source>
        <dbReference type="Pfam" id="PF25967"/>
    </source>
</evidence>
<dbReference type="Pfam" id="PF25919">
    <property type="entry name" value="BSH_CusB"/>
    <property type="match status" value="1"/>
</dbReference>
<dbReference type="GO" id="GO:0015679">
    <property type="term" value="P:plasma membrane copper ion transport"/>
    <property type="evidence" value="ECO:0007669"/>
    <property type="project" value="TreeGrafter"/>
</dbReference>
<feature type="domain" description="Heavy metal binding" evidence="3">
    <location>
        <begin position="55"/>
        <end position="79"/>
    </location>
</feature>
<protein>
    <submittedName>
        <fullName evidence="6">Uncharacterized protein</fullName>
    </submittedName>
</protein>
<evidence type="ECO:0000259" key="4">
    <source>
        <dbReference type="Pfam" id="PF25919"/>
    </source>
</evidence>
<dbReference type="GO" id="GO:0060003">
    <property type="term" value="P:copper ion export"/>
    <property type="evidence" value="ECO:0007669"/>
    <property type="project" value="TreeGrafter"/>
</dbReference>
<keyword evidence="1" id="KW-0813">Transport</keyword>
<evidence type="ECO:0000313" key="6">
    <source>
        <dbReference type="EMBL" id="AWB68767.1"/>
    </source>
</evidence>
<feature type="domain" description="Multidrug resistance protein MdtA-like C-terminal permuted SH3" evidence="5">
    <location>
        <begin position="358"/>
        <end position="398"/>
    </location>
</feature>
<dbReference type="InterPro" id="IPR051909">
    <property type="entry name" value="MFP_Cation_Efflux"/>
</dbReference>
<dbReference type="GO" id="GO:0030288">
    <property type="term" value="C:outer membrane-bounded periplasmic space"/>
    <property type="evidence" value="ECO:0007669"/>
    <property type="project" value="TreeGrafter"/>
</dbReference>
<dbReference type="Gene3D" id="2.40.420.20">
    <property type="match status" value="1"/>
</dbReference>
<dbReference type="Pfam" id="PF25967">
    <property type="entry name" value="RND-MFP_C"/>
    <property type="match status" value="1"/>
</dbReference>
<dbReference type="EMBL" id="CP026604">
    <property type="protein sequence ID" value="AWB68767.1"/>
    <property type="molecule type" value="Genomic_DNA"/>
</dbReference>
<dbReference type="KEGG" id="cate:C2869_21245"/>
<dbReference type="RefSeq" id="WP_108604819.1">
    <property type="nucleotide sequence ID" value="NZ_CP026604.1"/>
</dbReference>
<keyword evidence="7" id="KW-1185">Reference proteome</keyword>
<keyword evidence="2" id="KW-0732">Signal</keyword>
<evidence type="ECO:0000256" key="1">
    <source>
        <dbReference type="ARBA" id="ARBA00022448"/>
    </source>
</evidence>
<evidence type="ECO:0000259" key="3">
    <source>
        <dbReference type="Pfam" id="PF19335"/>
    </source>
</evidence>
<dbReference type="PANTHER" id="PTHR30097:SF15">
    <property type="entry name" value="CATION EFFLUX SYSTEM PROTEIN CUSB"/>
    <property type="match status" value="1"/>
</dbReference>
<dbReference type="InterPro" id="IPR058627">
    <property type="entry name" value="MdtA-like_C"/>
</dbReference>
<gene>
    <name evidence="6" type="ORF">C2869_21245</name>
</gene>
<dbReference type="AlphaFoldDB" id="A0A2S0VX10"/>
<feature type="chain" id="PRO_5015415856" evidence="2">
    <location>
        <begin position="29"/>
        <end position="430"/>
    </location>
</feature>
<sequence length="430" mass="47765">MFNAFKTYAWLANFLLLTSLLLSNQTWAANEHLLSDLQPAPAALPSDTAQATPIYMCPMHQHIKQDKPGVCPICGMDLQLSKSTISTSELGIELSGELQQSLAIKIEPVEIGPLWRYFATTAEVNYNGDNTHHFHSRVSGWIQQTDLTSAQMQVKAGQVLYTVYSPELQVAQNDLLNVIDVTGNNPKQAEHKRLLSKAKQRLTLLGVSPRVINQVIKEKQTLTYVPFYASHDGIVIKTMLAHGMYIEPATQLLSIADQSSYWLSINIPQSRRDWFTLGTEFDVSAFGQAQTLVSGSIDYFYPDLHVANQTHIARSTIQASTLKVGQKVKVALYGGRVNEQLHINRHALLSFADTTNRVVVKNKAGQFVIRPVKVSLLTQERAAISQGLEAGELVVTSGQFLFDSEASLQQSINQLNSNQAVEHDARHQHH</sequence>